<organism evidence="5 6">
    <name type="scientific">Methylobacterium dankookense</name>
    <dbReference type="NCBI Taxonomy" id="560405"/>
    <lineage>
        <taxon>Bacteria</taxon>
        <taxon>Pseudomonadati</taxon>
        <taxon>Pseudomonadota</taxon>
        <taxon>Alphaproteobacteria</taxon>
        <taxon>Hyphomicrobiales</taxon>
        <taxon>Methylobacteriaceae</taxon>
        <taxon>Methylobacterium</taxon>
    </lineage>
</organism>
<feature type="region of interest" description="Disordered" evidence="1">
    <location>
        <begin position="39"/>
        <end position="124"/>
    </location>
</feature>
<protein>
    <recommendedName>
        <fullName evidence="3">Extensin-like C-terminal domain-containing protein</fullName>
    </recommendedName>
</protein>
<dbReference type="AlphaFoldDB" id="A0A564FZ28"/>
<accession>A0A564FZ28</accession>
<proteinExistence type="predicted"/>
<evidence type="ECO:0000259" key="3">
    <source>
        <dbReference type="Pfam" id="PF06904"/>
    </source>
</evidence>
<feature type="signal peptide" evidence="2">
    <location>
        <begin position="1"/>
        <end position="29"/>
    </location>
</feature>
<dbReference type="Proteomes" id="UP001055303">
    <property type="component" value="Unassembled WGS sequence"/>
</dbReference>
<gene>
    <name evidence="4" type="ORF">IFDJLNFL_3695</name>
    <name evidence="5" type="ORF">MTDSW087_02645</name>
</gene>
<dbReference type="Pfam" id="PF06904">
    <property type="entry name" value="Extensin-like_C"/>
    <property type="match status" value="1"/>
</dbReference>
<feature type="compositionally biased region" description="Pro residues" evidence="1">
    <location>
        <begin position="42"/>
        <end position="80"/>
    </location>
</feature>
<keyword evidence="2" id="KW-0732">Signal</keyword>
<feature type="compositionally biased region" description="Pro residues" evidence="1">
    <location>
        <begin position="109"/>
        <end position="120"/>
    </location>
</feature>
<feature type="chain" id="PRO_5022189166" description="Extensin-like C-terminal domain-containing protein" evidence="2">
    <location>
        <begin position="30"/>
        <end position="313"/>
    </location>
</feature>
<evidence type="ECO:0000313" key="5">
    <source>
        <dbReference type="EMBL" id="VUF12950.1"/>
    </source>
</evidence>
<dbReference type="Proteomes" id="UP000401717">
    <property type="component" value="Unassembled WGS sequence"/>
</dbReference>
<evidence type="ECO:0000256" key="1">
    <source>
        <dbReference type="SAM" id="MobiDB-lite"/>
    </source>
</evidence>
<reference evidence="4" key="3">
    <citation type="submission" date="2021-08" db="EMBL/GenBank/DDBJ databases">
        <authorList>
            <person name="Tani A."/>
            <person name="Ola A."/>
            <person name="Ogura Y."/>
            <person name="Katsura K."/>
            <person name="Hayashi T."/>
        </authorList>
    </citation>
    <scope>NUCLEOTIDE SEQUENCE</scope>
    <source>
        <strain evidence="4">DSM 22415</strain>
    </source>
</reference>
<dbReference type="EMBL" id="CABFVH010000015">
    <property type="protein sequence ID" value="VUF12950.1"/>
    <property type="molecule type" value="Genomic_DNA"/>
</dbReference>
<sequence length="313" mass="32718">MHQGRARKGATRGHSWKILARLAAGTCVAAMLALPCAAAPQDHPPASVPLPPPAPPERPQELTPPPPPGEALQAPPQPPERPAELKPAPAAEAPKPAETQEAGKEAPKPAEPAPLPPARPPELSGEAALALKVAPPDDTACRARLKRLGVAFEPLPPLSSGQCGAPLPLKVTALEGVALPQSAILTCVAAEALARWATEVEAIAERELKRPLRTIVVGTSYECRGQNHDLDAKLSEHAFANGIDVMSFGTEGRASLPVAAQPAGSEEGRFLDAVRGKACAFFRTVLGPGSNAAHANHLHLDERERSNGHRLCQ</sequence>
<name>A0A564FZ28_9HYPH</name>
<dbReference type="EMBL" id="BPQI01000120">
    <property type="protein sequence ID" value="GJD57782.1"/>
    <property type="molecule type" value="Genomic_DNA"/>
</dbReference>
<evidence type="ECO:0000256" key="2">
    <source>
        <dbReference type="SAM" id="SignalP"/>
    </source>
</evidence>
<dbReference type="InterPro" id="IPR009683">
    <property type="entry name" value="Extensin-like_C"/>
</dbReference>
<evidence type="ECO:0000313" key="4">
    <source>
        <dbReference type="EMBL" id="GJD57782.1"/>
    </source>
</evidence>
<feature type="compositionally biased region" description="Low complexity" evidence="1">
    <location>
        <begin position="85"/>
        <end position="100"/>
    </location>
</feature>
<keyword evidence="7" id="KW-1185">Reference proteome</keyword>
<reference evidence="4" key="2">
    <citation type="journal article" date="2021" name="Front. Microbiol.">
        <title>Comprehensive Comparative Genomics and Phenotyping of Methylobacterium Species.</title>
        <authorList>
            <person name="Alessa O."/>
            <person name="Ogura Y."/>
            <person name="Fujitani Y."/>
            <person name="Takami H."/>
            <person name="Hayashi T."/>
            <person name="Sahin N."/>
            <person name="Tani A."/>
        </authorList>
    </citation>
    <scope>NUCLEOTIDE SEQUENCE</scope>
    <source>
        <strain evidence="4">DSM 22415</strain>
    </source>
</reference>
<evidence type="ECO:0000313" key="7">
    <source>
        <dbReference type="Proteomes" id="UP001055303"/>
    </source>
</evidence>
<reference evidence="5 6" key="1">
    <citation type="submission" date="2019-06" db="EMBL/GenBank/DDBJ databases">
        <authorList>
            <person name="Rodrigo-Torres L."/>
            <person name="Arahal R. D."/>
            <person name="Lucena T."/>
        </authorList>
    </citation>
    <scope>NUCLEOTIDE SEQUENCE [LARGE SCALE GENOMIC DNA]</scope>
    <source>
        <strain evidence="5 6">SW08-7</strain>
    </source>
</reference>
<feature type="domain" description="Extensin-like C-terminal" evidence="3">
    <location>
        <begin position="140"/>
        <end position="313"/>
    </location>
</feature>
<evidence type="ECO:0000313" key="6">
    <source>
        <dbReference type="Proteomes" id="UP000401717"/>
    </source>
</evidence>
<dbReference type="RefSeq" id="WP_373322001.1">
    <property type="nucleotide sequence ID" value="NZ_BPQI01000120.1"/>
</dbReference>